<evidence type="ECO:0000313" key="2">
    <source>
        <dbReference type="EMBL" id="MCQ4839231.1"/>
    </source>
</evidence>
<gene>
    <name evidence="2" type="ORF">NE695_04800</name>
</gene>
<organism evidence="2 3">
    <name type="scientific">Neglectibacter timonensis</name>
    <dbReference type="NCBI Taxonomy" id="1776382"/>
    <lineage>
        <taxon>Bacteria</taxon>
        <taxon>Bacillati</taxon>
        <taxon>Bacillota</taxon>
        <taxon>Clostridia</taxon>
        <taxon>Eubacteriales</taxon>
        <taxon>Oscillospiraceae</taxon>
        <taxon>Neglectibacter</taxon>
    </lineage>
</organism>
<evidence type="ECO:0000259" key="1">
    <source>
        <dbReference type="Pfam" id="PF02557"/>
    </source>
</evidence>
<dbReference type="SUPFAM" id="SSF55166">
    <property type="entry name" value="Hedgehog/DD-peptidase"/>
    <property type="match status" value="1"/>
</dbReference>
<dbReference type="EMBL" id="JANFZH010000007">
    <property type="protein sequence ID" value="MCQ4839231.1"/>
    <property type="molecule type" value="Genomic_DNA"/>
</dbReference>
<protein>
    <submittedName>
        <fullName evidence="2">M15 family metallopeptidase</fullName>
    </submittedName>
</protein>
<dbReference type="Gene3D" id="3.30.1380.10">
    <property type="match status" value="1"/>
</dbReference>
<proteinExistence type="predicted"/>
<accession>A0ABT1RX32</accession>
<dbReference type="InterPro" id="IPR058193">
    <property type="entry name" value="VanY/YodJ_core_dom"/>
</dbReference>
<feature type="domain" description="D-alanyl-D-alanine carboxypeptidase-like core" evidence="1">
    <location>
        <begin position="106"/>
        <end position="235"/>
    </location>
</feature>
<comment type="caution">
    <text evidence="2">The sequence shown here is derived from an EMBL/GenBank/DDBJ whole genome shotgun (WGS) entry which is preliminary data.</text>
</comment>
<dbReference type="InterPro" id="IPR009045">
    <property type="entry name" value="Zn_M74/Hedgehog-like"/>
</dbReference>
<name>A0ABT1RX32_9FIRM</name>
<keyword evidence="3" id="KW-1185">Reference proteome</keyword>
<evidence type="ECO:0000313" key="3">
    <source>
        <dbReference type="Proteomes" id="UP001524473"/>
    </source>
</evidence>
<dbReference type="InterPro" id="IPR052179">
    <property type="entry name" value="DD-CPase-like"/>
</dbReference>
<dbReference type="PANTHER" id="PTHR34385">
    <property type="entry name" value="D-ALANYL-D-ALANINE CARBOXYPEPTIDASE"/>
    <property type="match status" value="1"/>
</dbReference>
<sequence length="257" mass="29896">MEEKKQFGRRRQRRRRRSWPLLLLPVVLVLCLAAAYWVSGHTFPQEPAVEYPLQKIPVTVTGAPQDGKPAAEPESAAMPWYLTLVNRWNPLPETYEITLAEIPGGEKVDERIYEPLMEMLEAAKEDNWDQLPMVVSGYRTSEKQKSLYNDKIREYQKQGYSVEEAAEMAKEWVAAPGYSEHQLGFAVDINGATYDLYFWLQENSYKYGFIFRYPGSKTDITGTAEEVWHYRYVGKEAAAEIYEQQICLEEYLERIKE</sequence>
<dbReference type="InterPro" id="IPR003709">
    <property type="entry name" value="VanY-like_core_dom"/>
</dbReference>
<reference evidence="2 3" key="1">
    <citation type="submission" date="2022-06" db="EMBL/GenBank/DDBJ databases">
        <title>Isolation of gut microbiota from human fecal samples.</title>
        <authorList>
            <person name="Pamer E.G."/>
            <person name="Barat B."/>
            <person name="Waligurski E."/>
            <person name="Medina S."/>
            <person name="Paddock L."/>
            <person name="Mostad J."/>
        </authorList>
    </citation>
    <scope>NUCLEOTIDE SEQUENCE [LARGE SCALE GENOMIC DNA]</scope>
    <source>
        <strain evidence="2 3">DFI.9.73</strain>
    </source>
</reference>
<dbReference type="CDD" id="cd14852">
    <property type="entry name" value="LD-carboxypeptidase"/>
    <property type="match status" value="1"/>
</dbReference>
<dbReference type="Proteomes" id="UP001524473">
    <property type="component" value="Unassembled WGS sequence"/>
</dbReference>
<dbReference type="Pfam" id="PF02557">
    <property type="entry name" value="VanY"/>
    <property type="match status" value="1"/>
</dbReference>
<dbReference type="PANTHER" id="PTHR34385:SF1">
    <property type="entry name" value="PEPTIDOGLYCAN L-ALANYL-D-GLUTAMATE ENDOPEPTIDASE CWLK"/>
    <property type="match status" value="1"/>
</dbReference>